<feature type="domain" description="Glutamine amidotransferase type-2" evidence="3">
    <location>
        <begin position="2"/>
        <end position="225"/>
    </location>
</feature>
<reference evidence="4 5" key="1">
    <citation type="submission" date="2019-10" db="EMBL/GenBank/DDBJ databases">
        <title>Whole genome shotgun sequence of Acrocarpospora macrocephala NBRC 16266.</title>
        <authorList>
            <person name="Ichikawa N."/>
            <person name="Kimura A."/>
            <person name="Kitahashi Y."/>
            <person name="Komaki H."/>
            <person name="Oguchi A."/>
        </authorList>
    </citation>
    <scope>NUCLEOTIDE SEQUENCE [LARGE SCALE GENOMIC DNA]</scope>
    <source>
        <strain evidence="4 5">NBRC 16266</strain>
    </source>
</reference>
<evidence type="ECO:0000259" key="3">
    <source>
        <dbReference type="PROSITE" id="PS51278"/>
    </source>
</evidence>
<dbReference type="AlphaFoldDB" id="A0A5M3WYS3"/>
<proteinExistence type="predicted"/>
<dbReference type="GO" id="GO:0016740">
    <property type="term" value="F:transferase activity"/>
    <property type="evidence" value="ECO:0007669"/>
    <property type="project" value="UniProtKB-KW"/>
</dbReference>
<name>A0A5M3WYS3_9ACTN</name>
<dbReference type="InterPro" id="IPR029055">
    <property type="entry name" value="Ntn_hydrolases_N"/>
</dbReference>
<evidence type="ECO:0000313" key="4">
    <source>
        <dbReference type="EMBL" id="GES13576.1"/>
    </source>
</evidence>
<sequence>MCGITALQLRDPGLRPRLGALMAAMMAQVAERGPDSAGITIYPEIAVLKGVGHPAVLATEWRLHEISGTQAVAHTRMATESAITAAHCHPFVVGDGLSLVHNGSFANHATIRRELLARGVAFDSDNDSEVAARFLAYRLDSGDDLEKALRLLCERFDGFYTLAVQTPDAFAVVRDVIACKPAIIAETPGWVAMASEYRALAVLPGIEAARVYEPEPEEVYLWTST</sequence>
<accession>A0A5M3WYS3</accession>
<keyword evidence="5" id="KW-1185">Reference proteome</keyword>
<dbReference type="PROSITE" id="PS51278">
    <property type="entry name" value="GATASE_TYPE_2"/>
    <property type="match status" value="1"/>
</dbReference>
<keyword evidence="1 4" id="KW-0808">Transferase</keyword>
<dbReference type="PANTHER" id="PTHR11907">
    <property type="entry name" value="AMIDOPHOSPHORIBOSYLTRANSFERASE"/>
    <property type="match status" value="1"/>
</dbReference>
<dbReference type="OrthoDB" id="9763290at2"/>
<keyword evidence="2 4" id="KW-0315">Glutamine amidotransferase</keyword>
<evidence type="ECO:0000256" key="2">
    <source>
        <dbReference type="ARBA" id="ARBA00022962"/>
    </source>
</evidence>
<comment type="caution">
    <text evidence="4">The sequence shown here is derived from an EMBL/GenBank/DDBJ whole genome shotgun (WGS) entry which is preliminary data.</text>
</comment>
<protein>
    <submittedName>
        <fullName evidence="4">Glutamine amidotransferase</fullName>
    </submittedName>
</protein>
<organism evidence="4 5">
    <name type="scientific">Acrocarpospora macrocephala</name>
    <dbReference type="NCBI Taxonomy" id="150177"/>
    <lineage>
        <taxon>Bacteria</taxon>
        <taxon>Bacillati</taxon>
        <taxon>Actinomycetota</taxon>
        <taxon>Actinomycetes</taxon>
        <taxon>Streptosporangiales</taxon>
        <taxon>Streptosporangiaceae</taxon>
        <taxon>Acrocarpospora</taxon>
    </lineage>
</organism>
<gene>
    <name evidence="4" type="ORF">Amac_071730</name>
</gene>
<dbReference type="Gene3D" id="3.60.20.10">
    <property type="entry name" value="Glutamine Phosphoribosylpyrophosphate, subunit 1, domain 1"/>
    <property type="match status" value="1"/>
</dbReference>
<dbReference type="Pfam" id="PF13522">
    <property type="entry name" value="GATase_6"/>
    <property type="match status" value="1"/>
</dbReference>
<evidence type="ECO:0000313" key="5">
    <source>
        <dbReference type="Proteomes" id="UP000331127"/>
    </source>
</evidence>
<evidence type="ECO:0000256" key="1">
    <source>
        <dbReference type="ARBA" id="ARBA00022679"/>
    </source>
</evidence>
<dbReference type="Proteomes" id="UP000331127">
    <property type="component" value="Unassembled WGS sequence"/>
</dbReference>
<dbReference type="EMBL" id="BLAE01000048">
    <property type="protein sequence ID" value="GES13576.1"/>
    <property type="molecule type" value="Genomic_DNA"/>
</dbReference>
<dbReference type="SUPFAM" id="SSF56235">
    <property type="entry name" value="N-terminal nucleophile aminohydrolases (Ntn hydrolases)"/>
    <property type="match status" value="1"/>
</dbReference>
<dbReference type="InterPro" id="IPR017932">
    <property type="entry name" value="GATase_2_dom"/>
</dbReference>